<comment type="caution">
    <text evidence="7">The sequence shown here is derived from an EMBL/GenBank/DDBJ whole genome shotgun (WGS) entry which is preliminary data.</text>
</comment>
<comment type="pathway">
    <text evidence="1">Amino-acid biosynthesis; L-methionine biosynthesis via salvage pathway; S-methyl-5-thio-alpha-D-ribose 1-phosphate from S-methyl-5'-thioadenosine (hydrolase route): step 1/2.</text>
</comment>
<dbReference type="Proteomes" id="UP000010433">
    <property type="component" value="Unassembled WGS sequence"/>
</dbReference>
<dbReference type="EC" id="3.2.2.9" evidence="2"/>
<sequence length="230" mass="25137">MKIGIIVAMDKEFAQLRALLDKEQTETRNGKTFVRGAIGGNQLIMQQCGIGKVNSAVGAVEMITHYAPDVIISTGVAGGADAEMNPLEVVVGTEYAYHDLYCGTDVTYGQLPGLPARFSSAPAFVQKALLLDTTIPIHNGLIVSGDWFVDSKEKMCSILEHFPEAKAVDMESCSIAHTCHLYSVPFISFRIISDVPLNDHKAAQYFDFWERMANGSFEVVSKFLHSISSI</sequence>
<dbReference type="OrthoDB" id="9792278at2"/>
<dbReference type="GO" id="GO:0008782">
    <property type="term" value="F:adenosylhomocysteine nucleosidase activity"/>
    <property type="evidence" value="ECO:0007669"/>
    <property type="project" value="UniProtKB-EC"/>
</dbReference>
<dbReference type="Gene3D" id="3.40.50.1580">
    <property type="entry name" value="Nucleoside phosphorylase domain"/>
    <property type="match status" value="1"/>
</dbReference>
<protein>
    <recommendedName>
        <fullName evidence="2">adenosylhomocysteine nucleosidase</fullName>
        <ecNumber evidence="2">3.2.2.9</ecNumber>
    </recommendedName>
</protein>
<evidence type="ECO:0000313" key="8">
    <source>
        <dbReference type="Proteomes" id="UP000010433"/>
    </source>
</evidence>
<dbReference type="GO" id="GO:0019284">
    <property type="term" value="P:L-methionine salvage from S-adenosylmethionine"/>
    <property type="evidence" value="ECO:0007669"/>
    <property type="project" value="TreeGrafter"/>
</dbReference>
<dbReference type="PATRIC" id="fig|1127699.3.peg.393"/>
<keyword evidence="3" id="KW-0028">Amino-acid biosynthesis</keyword>
<dbReference type="HOGENOM" id="CLU_031248_2_2_10"/>
<evidence type="ECO:0000256" key="2">
    <source>
        <dbReference type="ARBA" id="ARBA00011974"/>
    </source>
</evidence>
<dbReference type="RefSeq" id="WP_009161602.1">
    <property type="nucleotide sequence ID" value="NZ_KB290972.1"/>
</dbReference>
<proteinExistence type="predicted"/>
<dbReference type="GO" id="GO:0008930">
    <property type="term" value="F:methylthioadenosine nucleosidase activity"/>
    <property type="evidence" value="ECO:0007669"/>
    <property type="project" value="InterPro"/>
</dbReference>
<dbReference type="Pfam" id="PF01048">
    <property type="entry name" value="PNP_UDP_1"/>
    <property type="match status" value="1"/>
</dbReference>
<evidence type="ECO:0000256" key="3">
    <source>
        <dbReference type="ARBA" id="ARBA00022605"/>
    </source>
</evidence>
<evidence type="ECO:0000313" key="7">
    <source>
        <dbReference type="EMBL" id="EKY03274.1"/>
    </source>
</evidence>
<evidence type="ECO:0000256" key="5">
    <source>
        <dbReference type="ARBA" id="ARBA00023167"/>
    </source>
</evidence>
<dbReference type="AlphaFoldDB" id="L1NIE3"/>
<dbReference type="EMBL" id="AMEP01000039">
    <property type="protein sequence ID" value="EKY03274.1"/>
    <property type="molecule type" value="Genomic_DNA"/>
</dbReference>
<evidence type="ECO:0000259" key="6">
    <source>
        <dbReference type="Pfam" id="PF01048"/>
    </source>
</evidence>
<keyword evidence="8" id="KW-1185">Reference proteome</keyword>
<keyword evidence="5" id="KW-0486">Methionine biosynthesis</keyword>
<evidence type="ECO:0000256" key="1">
    <source>
        <dbReference type="ARBA" id="ARBA00004945"/>
    </source>
</evidence>
<keyword evidence="4" id="KW-0378">Hydrolase</keyword>
<dbReference type="GO" id="GO:0019509">
    <property type="term" value="P:L-methionine salvage from methylthioadenosine"/>
    <property type="evidence" value="ECO:0007669"/>
    <property type="project" value="UniProtKB-UniPathway"/>
</dbReference>
<dbReference type="CDD" id="cd09008">
    <property type="entry name" value="MTAN"/>
    <property type="match status" value="1"/>
</dbReference>
<dbReference type="NCBIfam" id="TIGR01704">
    <property type="entry name" value="MTA_SAH-Nsdase"/>
    <property type="match status" value="1"/>
</dbReference>
<dbReference type="SUPFAM" id="SSF53167">
    <property type="entry name" value="Purine and uridine phosphorylases"/>
    <property type="match status" value="1"/>
</dbReference>
<dbReference type="PANTHER" id="PTHR46832">
    <property type="entry name" value="5'-METHYLTHIOADENOSINE/S-ADENOSYLHOMOCYSTEINE NUCLEOSIDASE"/>
    <property type="match status" value="1"/>
</dbReference>
<dbReference type="UniPathway" id="UPA00904">
    <property type="reaction ID" value="UER00871"/>
</dbReference>
<dbReference type="InterPro" id="IPR000845">
    <property type="entry name" value="Nucleoside_phosphorylase_d"/>
</dbReference>
<name>L1NIE3_9BACT</name>
<reference evidence="7 8" key="1">
    <citation type="submission" date="2012-05" db="EMBL/GenBank/DDBJ databases">
        <authorList>
            <person name="Weinstock G."/>
            <person name="Sodergren E."/>
            <person name="Lobos E.A."/>
            <person name="Fulton L."/>
            <person name="Fulton R."/>
            <person name="Courtney L."/>
            <person name="Fronick C."/>
            <person name="O'Laughlin M."/>
            <person name="Godfrey J."/>
            <person name="Wilson R.M."/>
            <person name="Miner T."/>
            <person name="Farmer C."/>
            <person name="Delehaunty K."/>
            <person name="Cordes M."/>
            <person name="Minx P."/>
            <person name="Tomlinson C."/>
            <person name="Chen J."/>
            <person name="Wollam A."/>
            <person name="Pepin K.H."/>
            <person name="Bhonagiri V."/>
            <person name="Zhang X."/>
            <person name="Suruliraj S."/>
            <person name="Warren W."/>
            <person name="Mitreva M."/>
            <person name="Mardis E.R."/>
            <person name="Wilson R.K."/>
        </authorList>
    </citation>
    <scope>NUCLEOTIDE SEQUENCE [LARGE SCALE GENOMIC DNA]</scope>
    <source>
        <strain evidence="7 8">F0055</strain>
    </source>
</reference>
<dbReference type="InterPro" id="IPR035994">
    <property type="entry name" value="Nucleoside_phosphorylase_sf"/>
</dbReference>
<dbReference type="GO" id="GO:0005829">
    <property type="term" value="C:cytosol"/>
    <property type="evidence" value="ECO:0007669"/>
    <property type="project" value="TreeGrafter"/>
</dbReference>
<dbReference type="GO" id="GO:0009164">
    <property type="term" value="P:nucleoside catabolic process"/>
    <property type="evidence" value="ECO:0007669"/>
    <property type="project" value="InterPro"/>
</dbReference>
<evidence type="ECO:0000256" key="4">
    <source>
        <dbReference type="ARBA" id="ARBA00022801"/>
    </source>
</evidence>
<organism evidence="7 8">
    <name type="scientific">Hoylesella saccharolytica F0055</name>
    <dbReference type="NCBI Taxonomy" id="1127699"/>
    <lineage>
        <taxon>Bacteria</taxon>
        <taxon>Pseudomonadati</taxon>
        <taxon>Bacteroidota</taxon>
        <taxon>Bacteroidia</taxon>
        <taxon>Bacteroidales</taxon>
        <taxon>Prevotellaceae</taxon>
        <taxon>Hoylesella</taxon>
    </lineage>
</organism>
<gene>
    <name evidence="7" type="ORF">HMPREF9151_00430</name>
</gene>
<feature type="domain" description="Nucleoside phosphorylase" evidence="6">
    <location>
        <begin position="2"/>
        <end position="223"/>
    </location>
</feature>
<dbReference type="NCBIfam" id="NF004079">
    <property type="entry name" value="PRK05584.1"/>
    <property type="match status" value="1"/>
</dbReference>
<dbReference type="InterPro" id="IPR010049">
    <property type="entry name" value="MTA_SAH_Nsdase"/>
</dbReference>
<dbReference type="PANTHER" id="PTHR46832:SF1">
    <property type="entry name" value="5'-METHYLTHIOADENOSINE_S-ADENOSYLHOMOCYSTEINE NUCLEOSIDASE"/>
    <property type="match status" value="1"/>
</dbReference>
<dbReference type="STRING" id="1127699.HMPREF9151_00430"/>
<accession>L1NIE3</accession>